<dbReference type="Pfam" id="PF11795">
    <property type="entry name" value="DUF3322"/>
    <property type="match status" value="1"/>
</dbReference>
<proteinExistence type="predicted"/>
<dbReference type="Proteomes" id="UP000029078">
    <property type="component" value="Unassembled WGS sequence"/>
</dbReference>
<dbReference type="AlphaFoldDB" id="A0A087D2Z7"/>
<sequence>MAKARNAKDGMSIRRELDEYVDAHLNRHMYDTEVSWPLRKTIRLPKQAELEDNYARVRAQDDVIRDWANRHQCETSEKTKIVSSGIVRQKSQLVDSVIIPDLDTALRIATRTTRERYLRERQRMRELADEFGISQDSALNVAKTLKDHDDVDFRLVIQAAHYFTRHDCHTMTPRMVPIPGFSAKWLGTPNSQRRKAICMLTGRDNLDFQERPGELRLRFMDAEHHGQPDLIITQPWIHNRPTDIAHAIIIENKDTYQAMPTAAHAICIFGSGYATLKRMTTLLPWVTDIPDIIYWGDMDADGLDILSKLRQTGIPCASLLMDPAAYRAYERYGTMLDTKNKPLTTRESKPTPQLTSEERGLYEMLCTGTNATYLRIEQERIPIADAAAILHDQYQWPIAMPDDTI</sequence>
<evidence type="ECO:0000259" key="2">
    <source>
        <dbReference type="Pfam" id="PF11795"/>
    </source>
</evidence>
<dbReference type="EMBL" id="JGZL01000007">
    <property type="protein sequence ID" value="KFI89897.1"/>
    <property type="molecule type" value="Genomic_DNA"/>
</dbReference>
<name>A0A087D2Z7_BIFRU</name>
<feature type="domain" description="Wadjet protein JetD C-terminal" evidence="1">
    <location>
        <begin position="208"/>
        <end position="387"/>
    </location>
</feature>
<dbReference type="RefSeq" id="WP_026646025.1">
    <property type="nucleotide sequence ID" value="NZ_JGZL01000007.1"/>
</dbReference>
<accession>A0A087D2Z7</accession>
<keyword evidence="4" id="KW-1185">Reference proteome</keyword>
<gene>
    <name evidence="3" type="ORF">BRUM_1117</name>
</gene>
<protein>
    <recommendedName>
        <fullName evidence="5">Wadjet protein JetD C-terminal domain-containing protein</fullName>
    </recommendedName>
</protein>
<dbReference type="PIRSF" id="PIRSF028408">
    <property type="entry name" value="UCP028408"/>
    <property type="match status" value="1"/>
</dbReference>
<dbReference type="InterPro" id="IPR024537">
    <property type="entry name" value="DUF3322"/>
</dbReference>
<evidence type="ECO:0000313" key="3">
    <source>
        <dbReference type="EMBL" id="KFI89897.1"/>
    </source>
</evidence>
<reference evidence="3 4" key="1">
    <citation type="submission" date="2014-03" db="EMBL/GenBank/DDBJ databases">
        <title>Genomics of Bifidobacteria.</title>
        <authorList>
            <person name="Ventura M."/>
            <person name="Milani C."/>
            <person name="Lugli G.A."/>
        </authorList>
    </citation>
    <scope>NUCLEOTIDE SEQUENCE [LARGE SCALE GENOMIC DNA]</scope>
    <source>
        <strain evidence="3 4">LMG 21811</strain>
    </source>
</reference>
<evidence type="ECO:0000259" key="1">
    <source>
        <dbReference type="Pfam" id="PF09983"/>
    </source>
</evidence>
<feature type="domain" description="DUF3322" evidence="2">
    <location>
        <begin position="20"/>
        <end position="188"/>
    </location>
</feature>
<comment type="caution">
    <text evidence="3">The sequence shown here is derived from an EMBL/GenBank/DDBJ whole genome shotgun (WGS) entry which is preliminary data.</text>
</comment>
<organism evidence="3 4">
    <name type="scientific">Bifidobacterium ruminantium</name>
    <dbReference type="NCBI Taxonomy" id="78346"/>
    <lineage>
        <taxon>Bacteria</taxon>
        <taxon>Bacillati</taxon>
        <taxon>Actinomycetota</taxon>
        <taxon>Actinomycetes</taxon>
        <taxon>Bifidobacteriales</taxon>
        <taxon>Bifidobacteriaceae</taxon>
        <taxon>Bifidobacterium</taxon>
    </lineage>
</organism>
<dbReference type="InterPro" id="IPR014544">
    <property type="entry name" value="UCP028408"/>
</dbReference>
<dbReference type="STRING" id="78346.BRUM_1117"/>
<dbReference type="InterPro" id="IPR024534">
    <property type="entry name" value="JetD_C"/>
</dbReference>
<dbReference type="Pfam" id="PF09983">
    <property type="entry name" value="JetD_C"/>
    <property type="match status" value="1"/>
</dbReference>
<evidence type="ECO:0008006" key="5">
    <source>
        <dbReference type="Google" id="ProtNLM"/>
    </source>
</evidence>
<dbReference type="eggNOG" id="COG4924">
    <property type="taxonomic scope" value="Bacteria"/>
</dbReference>
<evidence type="ECO:0000313" key="4">
    <source>
        <dbReference type="Proteomes" id="UP000029078"/>
    </source>
</evidence>